<name>A0A0M9GPB5_9HYPH</name>
<dbReference type="PANTHER" id="PTHR43685">
    <property type="entry name" value="GLYCOSYLTRANSFERASE"/>
    <property type="match status" value="1"/>
</dbReference>
<evidence type="ECO:0000313" key="2">
    <source>
        <dbReference type="Proteomes" id="UP000038011"/>
    </source>
</evidence>
<dbReference type="InterPro" id="IPR050834">
    <property type="entry name" value="Glycosyltransf_2"/>
</dbReference>
<proteinExistence type="predicted"/>
<dbReference type="SUPFAM" id="SSF53448">
    <property type="entry name" value="Nucleotide-diphospho-sugar transferases"/>
    <property type="match status" value="1"/>
</dbReference>
<dbReference type="STRING" id="1514904.SU32_01755"/>
<reference evidence="1 2" key="1">
    <citation type="submission" date="2015-01" db="EMBL/GenBank/DDBJ databases">
        <title>Ahrensia donghaiensis sp. nov., a novel dimethylsulphoniopropionate-cleavage bacterium isolated from seawater and emended descriptions of the genus Ahrensia and Ahrensia kielensis.</title>
        <authorList>
            <person name="Liu J."/>
        </authorList>
    </citation>
    <scope>NUCLEOTIDE SEQUENCE [LARGE SCALE GENOMIC DNA]</scope>
    <source>
        <strain evidence="1 2">LZD062</strain>
    </source>
</reference>
<comment type="caution">
    <text evidence="1">The sequence shown here is derived from an EMBL/GenBank/DDBJ whole genome shotgun (WGS) entry which is preliminary data.</text>
</comment>
<dbReference type="PANTHER" id="PTHR43685:SF11">
    <property type="entry name" value="GLYCOSYLTRANSFERASE TAGX-RELATED"/>
    <property type="match status" value="1"/>
</dbReference>
<protein>
    <submittedName>
        <fullName evidence="1">Glycosyl transferase</fullName>
    </submittedName>
</protein>
<dbReference type="PATRIC" id="fig|1514904.3.peg.1549"/>
<dbReference type="RefSeq" id="WP_053997611.1">
    <property type="nucleotide sequence ID" value="NZ_JXMU01000002.1"/>
</dbReference>
<dbReference type="Gene3D" id="3.90.550.10">
    <property type="entry name" value="Spore Coat Polysaccharide Biosynthesis Protein SpsA, Chain A"/>
    <property type="match status" value="1"/>
</dbReference>
<dbReference type="InterPro" id="IPR029044">
    <property type="entry name" value="Nucleotide-diphossugar_trans"/>
</dbReference>
<dbReference type="Proteomes" id="UP000038011">
    <property type="component" value="Unassembled WGS sequence"/>
</dbReference>
<dbReference type="EMBL" id="JXMU01000002">
    <property type="protein sequence ID" value="KPB02503.1"/>
    <property type="molecule type" value="Genomic_DNA"/>
</dbReference>
<keyword evidence="2" id="KW-1185">Reference proteome</keyword>
<organism evidence="1 2">
    <name type="scientific">Ahrensia marina</name>
    <dbReference type="NCBI Taxonomy" id="1514904"/>
    <lineage>
        <taxon>Bacteria</taxon>
        <taxon>Pseudomonadati</taxon>
        <taxon>Pseudomonadota</taxon>
        <taxon>Alphaproteobacteria</taxon>
        <taxon>Hyphomicrobiales</taxon>
        <taxon>Ahrensiaceae</taxon>
        <taxon>Ahrensia</taxon>
    </lineage>
</organism>
<sequence>MKQRLADNISLVAQTPDLDCGAIDVVVTIPTFKRPEHILKTLQSVGAQNTERNIAVIVMENEAEAHEGADACAPFFMDGTYDGLVIIAHDRGNCCAYNAGWLTALTHFPNLKYIAVIDDDEIAAPHWLEGLCSTSEKFDVAFVGGPQHPVFEGNVHEKWKNHQVFKPHYETTGKVDILYSSGNLLVRRDALISMPQPYFDLAFNFTGGGDSDLMRRAKDKGFEFAWCAEAEIYETVPERRVTWNWIQKRALRNGQLSALIAHRRADSRWAHVKVVLHSIALLAASPFRSLLQFVRSGSVLSSLYPVHIALGRIASEFGYANEQYRNPEQN</sequence>
<dbReference type="AlphaFoldDB" id="A0A0M9GPB5"/>
<dbReference type="CDD" id="cd00761">
    <property type="entry name" value="Glyco_tranf_GTA_type"/>
    <property type="match status" value="1"/>
</dbReference>
<evidence type="ECO:0000313" key="1">
    <source>
        <dbReference type="EMBL" id="KPB02503.1"/>
    </source>
</evidence>
<dbReference type="Pfam" id="PF13641">
    <property type="entry name" value="Glyco_tranf_2_3"/>
    <property type="match status" value="1"/>
</dbReference>
<dbReference type="OrthoDB" id="6116224at2"/>
<accession>A0A0M9GPB5</accession>
<gene>
    <name evidence="1" type="ORF">SU32_01755</name>
</gene>
<keyword evidence="1" id="KW-0808">Transferase</keyword>
<dbReference type="GO" id="GO:0016740">
    <property type="term" value="F:transferase activity"/>
    <property type="evidence" value="ECO:0007669"/>
    <property type="project" value="UniProtKB-KW"/>
</dbReference>